<feature type="chain" id="PRO_5016581858" evidence="1">
    <location>
        <begin position="32"/>
        <end position="127"/>
    </location>
</feature>
<organism evidence="3 4">
    <name type="scientific">Moraxella lacunata</name>
    <dbReference type="NCBI Taxonomy" id="477"/>
    <lineage>
        <taxon>Bacteria</taxon>
        <taxon>Pseudomonadati</taxon>
        <taxon>Pseudomonadota</taxon>
        <taxon>Gammaproteobacteria</taxon>
        <taxon>Moraxellales</taxon>
        <taxon>Moraxellaceae</taxon>
        <taxon>Moraxella</taxon>
    </lineage>
</organism>
<evidence type="ECO:0000313" key="3">
    <source>
        <dbReference type="EMBL" id="STZ56034.1"/>
    </source>
</evidence>
<dbReference type="EMBL" id="UGQU01000001">
    <property type="protein sequence ID" value="STZ56034.1"/>
    <property type="molecule type" value="Genomic_DNA"/>
</dbReference>
<dbReference type="InterPro" id="IPR009739">
    <property type="entry name" value="LprI-like_N"/>
</dbReference>
<feature type="signal peptide" evidence="1">
    <location>
        <begin position="1"/>
        <end position="31"/>
    </location>
</feature>
<dbReference type="Gene3D" id="1.20.1270.180">
    <property type="match status" value="1"/>
</dbReference>
<protein>
    <submittedName>
        <fullName evidence="3">Uncharacterized protein conserved in bacteria</fullName>
    </submittedName>
</protein>
<keyword evidence="1" id="KW-0732">Signal</keyword>
<gene>
    <name evidence="3" type="ORF">NCTC10359_00635</name>
</gene>
<name>A0A378T6L5_MORLA</name>
<proteinExistence type="predicted"/>
<sequence length="127" mass="15218">MRNVFLKLDSMTYINKYCCLTLLFLTINAFACNPNSVVWNDILECYMNDEKEQKTNLNQVYQQTLRKLPIAKKMALRKSQRVWLRKMEAECAEFHNQSLYGREGIFETIQCRMDAMEERTIFLINYH</sequence>
<dbReference type="Pfam" id="PF07007">
    <property type="entry name" value="LprI"/>
    <property type="match status" value="1"/>
</dbReference>
<dbReference type="RefSeq" id="WP_115005425.1">
    <property type="nucleotide sequence ID" value="NZ_UGQU01000001.1"/>
</dbReference>
<evidence type="ECO:0000256" key="1">
    <source>
        <dbReference type="SAM" id="SignalP"/>
    </source>
</evidence>
<feature type="domain" description="Lysozyme inhibitor LprI-like N-terminal" evidence="2">
    <location>
        <begin position="40"/>
        <end position="122"/>
    </location>
</feature>
<accession>A0A378T6L5</accession>
<evidence type="ECO:0000259" key="2">
    <source>
        <dbReference type="Pfam" id="PF07007"/>
    </source>
</evidence>
<dbReference type="AlphaFoldDB" id="A0A378T6L5"/>
<evidence type="ECO:0000313" key="4">
    <source>
        <dbReference type="Proteomes" id="UP000254437"/>
    </source>
</evidence>
<dbReference type="Proteomes" id="UP000254437">
    <property type="component" value="Unassembled WGS sequence"/>
</dbReference>
<reference evidence="3 4" key="1">
    <citation type="submission" date="2018-06" db="EMBL/GenBank/DDBJ databases">
        <authorList>
            <consortium name="Pathogen Informatics"/>
            <person name="Doyle S."/>
        </authorList>
    </citation>
    <scope>NUCLEOTIDE SEQUENCE [LARGE SCALE GENOMIC DNA]</scope>
    <source>
        <strain evidence="3 4">NCTC10359</strain>
    </source>
</reference>